<comment type="caution">
    <text evidence="13">The sequence shown here is derived from an EMBL/GenBank/DDBJ whole genome shotgun (WGS) entry which is preliminary data.</text>
</comment>
<evidence type="ECO:0000256" key="5">
    <source>
        <dbReference type="ARBA" id="ARBA00013433"/>
    </source>
</evidence>
<keyword evidence="8" id="KW-0378">Hydrolase</keyword>
<evidence type="ECO:0000259" key="12">
    <source>
        <dbReference type="SMART" id="SM00047"/>
    </source>
</evidence>
<dbReference type="GO" id="GO:0071973">
    <property type="term" value="P:bacterial-type flagellum-dependent cell motility"/>
    <property type="evidence" value="ECO:0007669"/>
    <property type="project" value="TreeGrafter"/>
</dbReference>
<dbReference type="InterPro" id="IPR002901">
    <property type="entry name" value="MGlyc_endo_b_GlcNAc-like_dom"/>
</dbReference>
<feature type="domain" description="Mannosyl-glycoprotein endo-beta-N-acetylglucosamidase-like" evidence="12">
    <location>
        <begin position="205"/>
        <end position="369"/>
    </location>
</feature>
<proteinExistence type="inferred from homology"/>
<dbReference type="Gene3D" id="2.10.70.40">
    <property type="entry name" value="peptidoglycan hydrolase"/>
    <property type="match status" value="1"/>
</dbReference>
<dbReference type="InterPro" id="IPR051056">
    <property type="entry name" value="Glycosyl_Hydrolase_73"/>
</dbReference>
<organism evidence="13 14">
    <name type="scientific">Cellvibrio mixtus</name>
    <dbReference type="NCBI Taxonomy" id="39650"/>
    <lineage>
        <taxon>Bacteria</taxon>
        <taxon>Pseudomonadati</taxon>
        <taxon>Pseudomonadota</taxon>
        <taxon>Gammaproteobacteria</taxon>
        <taxon>Cellvibrionales</taxon>
        <taxon>Cellvibrionaceae</taxon>
        <taxon>Cellvibrio</taxon>
    </lineage>
</organism>
<keyword evidence="7" id="KW-1005">Bacterial flagellum biogenesis</keyword>
<dbReference type="SMART" id="SM00047">
    <property type="entry name" value="LYZ2"/>
    <property type="match status" value="1"/>
</dbReference>
<evidence type="ECO:0000256" key="9">
    <source>
        <dbReference type="ARBA" id="ARBA00023295"/>
    </source>
</evidence>
<dbReference type="EMBL" id="NHNI01000002">
    <property type="protein sequence ID" value="OZY85056.1"/>
    <property type="molecule type" value="Genomic_DNA"/>
</dbReference>
<keyword evidence="14" id="KW-1185">Reference proteome</keyword>
<comment type="similarity">
    <text evidence="4">In the C-terminal section; belongs to the glycosyl hydrolase 73 family.</text>
</comment>
<evidence type="ECO:0000256" key="3">
    <source>
        <dbReference type="ARBA" id="ARBA00006880"/>
    </source>
</evidence>
<dbReference type="InterPro" id="IPR019301">
    <property type="entry name" value="Flagellar_prot_FlgJ_N"/>
</dbReference>
<sequence length="397" mass="43920">MQSIDTGIKVPQVQDNYFDPNSLNSIKAMGRDRDPQAIKEVAKKFEGLLVQQMLKSMREANDVFGEGSFLDSQTTRFHRDMLDQQMVLDLTSGPGIGLADHFYRQMMQNYGSAMRPEEGVKNTDSSSLGEIAQRTVNKTSVSEQASVDALDDWIQDFMRMSDNVQMQALGDGDEQQVPAVPAINYALIPQLLSKQAIGTVRGGQKSSISPTQENFVMMLKPHAEKAAAELQISPDVLIAQVALETGWGKHVIHDRSGNNSFNLFNIKAGGQWQGEKVNVNTLEYRNGIAAQEKSDFRKYNDYSESFSDYVRLMKNNPRYEKVLATGTNSSAYADALQSAGYATDPHYAKKIKSLLNSDVIKSLDLASITENVQADFLQTSTQTILSLAASASRHIVE</sequence>
<evidence type="ECO:0000256" key="7">
    <source>
        <dbReference type="ARBA" id="ARBA00022795"/>
    </source>
</evidence>
<dbReference type="GO" id="GO:0042597">
    <property type="term" value="C:periplasmic space"/>
    <property type="evidence" value="ECO:0007669"/>
    <property type="project" value="UniProtKB-SubCell"/>
</dbReference>
<dbReference type="GO" id="GO:0071555">
    <property type="term" value="P:cell wall organization"/>
    <property type="evidence" value="ECO:0007669"/>
    <property type="project" value="UniProtKB-KW"/>
</dbReference>
<dbReference type="GO" id="GO:0044780">
    <property type="term" value="P:bacterial-type flagellum assembly"/>
    <property type="evidence" value="ECO:0007669"/>
    <property type="project" value="InterPro"/>
</dbReference>
<evidence type="ECO:0000256" key="8">
    <source>
        <dbReference type="ARBA" id="ARBA00022801"/>
    </source>
</evidence>
<keyword evidence="6" id="KW-0574">Periplasm</keyword>
<dbReference type="Proteomes" id="UP000216101">
    <property type="component" value="Unassembled WGS sequence"/>
</dbReference>
<evidence type="ECO:0000256" key="10">
    <source>
        <dbReference type="ARBA" id="ARBA00023316"/>
    </source>
</evidence>
<evidence type="ECO:0000256" key="6">
    <source>
        <dbReference type="ARBA" id="ARBA00022764"/>
    </source>
</evidence>
<keyword evidence="10" id="KW-0961">Cell wall biogenesis/degradation</keyword>
<evidence type="ECO:0000256" key="4">
    <source>
        <dbReference type="ARBA" id="ARBA00007974"/>
    </source>
</evidence>
<accession>A0A266Q610</accession>
<dbReference type="AlphaFoldDB" id="A0A266Q610"/>
<dbReference type="Gene3D" id="1.10.530.10">
    <property type="match status" value="1"/>
</dbReference>
<evidence type="ECO:0000256" key="11">
    <source>
        <dbReference type="ARBA" id="ARBA00030835"/>
    </source>
</evidence>
<comment type="similarity">
    <text evidence="3">In the N-terminal section; belongs to the FlgJ family.</text>
</comment>
<keyword evidence="9" id="KW-0326">Glycosidase</keyword>
<dbReference type="GO" id="GO:0004040">
    <property type="term" value="F:amidase activity"/>
    <property type="evidence" value="ECO:0007669"/>
    <property type="project" value="InterPro"/>
</dbReference>
<evidence type="ECO:0000313" key="14">
    <source>
        <dbReference type="Proteomes" id="UP000216101"/>
    </source>
</evidence>
<name>A0A266Q610_9GAMM</name>
<evidence type="ECO:0000313" key="13">
    <source>
        <dbReference type="EMBL" id="OZY85056.1"/>
    </source>
</evidence>
<comment type="subcellular location">
    <subcellularLocation>
        <location evidence="2">Periplasm</location>
    </subcellularLocation>
</comment>
<dbReference type="NCBIfam" id="TIGR02541">
    <property type="entry name" value="flagell_FlgJ"/>
    <property type="match status" value="1"/>
</dbReference>
<dbReference type="RefSeq" id="WP_094985987.1">
    <property type="nucleotide sequence ID" value="NZ_NHNI01000002.1"/>
</dbReference>
<dbReference type="Pfam" id="PF01832">
    <property type="entry name" value="Glucosaminidase"/>
    <property type="match status" value="1"/>
</dbReference>
<protein>
    <recommendedName>
        <fullName evidence="5">Peptidoglycan hydrolase FlgJ</fullName>
    </recommendedName>
    <alternativeName>
        <fullName evidence="11">Muramidase FlgJ</fullName>
    </alternativeName>
</protein>
<evidence type="ECO:0000256" key="1">
    <source>
        <dbReference type="ARBA" id="ARBA00002954"/>
    </source>
</evidence>
<dbReference type="InterPro" id="IPR013377">
    <property type="entry name" value="FlgJ"/>
</dbReference>
<dbReference type="GO" id="GO:0016798">
    <property type="term" value="F:hydrolase activity, acting on glycosyl bonds"/>
    <property type="evidence" value="ECO:0007669"/>
    <property type="project" value="UniProtKB-KW"/>
</dbReference>
<comment type="function">
    <text evidence="1">Flagellum-specific muramidase which hydrolyzes the peptidoglycan layer to assemble the rod structure in the periplasmic space.</text>
</comment>
<dbReference type="Pfam" id="PF10135">
    <property type="entry name" value="Rod-binding"/>
    <property type="match status" value="1"/>
</dbReference>
<reference evidence="14" key="1">
    <citation type="submission" date="2017-05" db="EMBL/GenBank/DDBJ databases">
        <authorList>
            <person name="Barney B.M."/>
        </authorList>
    </citation>
    <scope>NUCLEOTIDE SEQUENCE [LARGE SCALE GENOMIC DNA]</scope>
    <source>
        <strain evidence="14">PSBB022</strain>
    </source>
</reference>
<gene>
    <name evidence="13" type="ORF">CBP51_18095</name>
</gene>
<dbReference type="PANTHER" id="PTHR33308:SF9">
    <property type="entry name" value="PEPTIDOGLYCAN HYDROLASE FLGJ"/>
    <property type="match status" value="1"/>
</dbReference>
<evidence type="ECO:0000256" key="2">
    <source>
        <dbReference type="ARBA" id="ARBA00004418"/>
    </source>
</evidence>
<dbReference type="PANTHER" id="PTHR33308">
    <property type="entry name" value="PEPTIDOGLYCAN HYDROLASE FLGJ"/>
    <property type="match status" value="1"/>
</dbReference>